<dbReference type="GO" id="GO:0051082">
    <property type="term" value="F:unfolded protein binding"/>
    <property type="evidence" value="ECO:0007669"/>
    <property type="project" value="TreeGrafter"/>
</dbReference>
<dbReference type="GO" id="GO:0010257">
    <property type="term" value="P:NADH dehydrogenase complex assembly"/>
    <property type="evidence" value="ECO:0007669"/>
    <property type="project" value="TreeGrafter"/>
</dbReference>
<dbReference type="InterPro" id="IPR039131">
    <property type="entry name" value="NDUFAF1"/>
</dbReference>
<evidence type="ECO:0000313" key="4">
    <source>
        <dbReference type="Proteomes" id="UP000187506"/>
    </source>
</evidence>
<evidence type="ECO:0000256" key="1">
    <source>
        <dbReference type="ARBA" id="ARBA00007884"/>
    </source>
</evidence>
<name>A0AAC9PX14_9FLAO</name>
<dbReference type="AlphaFoldDB" id="A0AAC9PX14"/>
<evidence type="ECO:0000313" key="3">
    <source>
        <dbReference type="EMBL" id="APY00054.1"/>
    </source>
</evidence>
<gene>
    <name evidence="3" type="ORF">BWR22_06935</name>
</gene>
<reference evidence="3 4" key="1">
    <citation type="submission" date="2017-01" db="EMBL/GenBank/DDBJ databases">
        <title>Complete genome of Lacinutrix venerupis DOK2-8 isolated from seawater in Dokdo.</title>
        <authorList>
            <person name="Chi W.-J."/>
            <person name="Kim J.H."/>
        </authorList>
    </citation>
    <scope>NUCLEOTIDE SEQUENCE [LARGE SCALE GENOMIC DNA]</scope>
    <source>
        <strain evidence="3 4">DOK2-8</strain>
    </source>
</reference>
<feature type="domain" description="NADH:ubiquinone oxidoreductase intermediate-associated protein 30" evidence="2">
    <location>
        <begin position="20"/>
        <end position="170"/>
    </location>
</feature>
<evidence type="ECO:0000259" key="2">
    <source>
        <dbReference type="Pfam" id="PF08547"/>
    </source>
</evidence>
<proteinExistence type="inferred from homology"/>
<dbReference type="RefSeq" id="WP_076732914.1">
    <property type="nucleotide sequence ID" value="NZ_CP019352.1"/>
</dbReference>
<dbReference type="EMBL" id="CP019352">
    <property type="protein sequence ID" value="APY00054.1"/>
    <property type="molecule type" value="Genomic_DNA"/>
</dbReference>
<dbReference type="PANTHER" id="PTHR13194">
    <property type="entry name" value="COMPLEX I INTERMEDIATE-ASSOCIATED PROTEIN 30"/>
    <property type="match status" value="1"/>
</dbReference>
<keyword evidence="4" id="KW-1185">Reference proteome</keyword>
<dbReference type="InterPro" id="IPR013857">
    <property type="entry name" value="NADH-UbQ_OxRdtase-assoc_prot30"/>
</dbReference>
<dbReference type="InterPro" id="IPR008979">
    <property type="entry name" value="Galactose-bd-like_sf"/>
</dbReference>
<dbReference type="KEGG" id="lvn:BWR22_06935"/>
<dbReference type="Proteomes" id="UP000187506">
    <property type="component" value="Chromosome"/>
</dbReference>
<comment type="similarity">
    <text evidence="1">Belongs to the CIA30 family.</text>
</comment>
<dbReference type="Pfam" id="PF08547">
    <property type="entry name" value="CIA30"/>
    <property type="match status" value="1"/>
</dbReference>
<dbReference type="PANTHER" id="PTHR13194:SF19">
    <property type="entry name" value="NAD(P)-BINDING ROSSMANN-FOLD SUPERFAMILY PROTEIN"/>
    <property type="match status" value="1"/>
</dbReference>
<sequence length="176" mass="19738">MKLLAIILTIFTITMSTPIFTFSKNANISNWRIVDDVVMGGKSNGTFSLNNDGYGEFSGKISLENNGGFSSVRYSMATLNVSEASKITIKLKGDGKTYQFRIKANSKDRHSYIKPFTTNGEWQTINIDLNTMYPAFRGKTLDIPNFDKASIEELAFLIGNKKEEHFKLLIESISLQ</sequence>
<accession>A0AAC9PX14</accession>
<protein>
    <submittedName>
        <fullName evidence="3">CIA30 family protein</fullName>
    </submittedName>
</protein>
<organism evidence="3 4">
    <name type="scientific">Lacinutrix venerupis</name>
    <dbReference type="NCBI Taxonomy" id="1486034"/>
    <lineage>
        <taxon>Bacteria</taxon>
        <taxon>Pseudomonadati</taxon>
        <taxon>Bacteroidota</taxon>
        <taxon>Flavobacteriia</taxon>
        <taxon>Flavobacteriales</taxon>
        <taxon>Flavobacteriaceae</taxon>
        <taxon>Lacinutrix</taxon>
    </lineage>
</organism>
<dbReference type="SUPFAM" id="SSF49785">
    <property type="entry name" value="Galactose-binding domain-like"/>
    <property type="match status" value="1"/>
</dbReference>